<dbReference type="STRING" id="8496.A0A151NLN5"/>
<dbReference type="InterPro" id="IPR019775">
    <property type="entry name" value="WD40_repeat_CS"/>
</dbReference>
<dbReference type="GeneID" id="102568679"/>
<keyword evidence="4" id="KW-0539">Nucleus</keyword>
<dbReference type="PANTHER" id="PTHR22652">
    <property type="entry name" value="NUCLEOPORIN NUP43"/>
    <property type="match status" value="1"/>
</dbReference>
<dbReference type="Pfam" id="PF00400">
    <property type="entry name" value="WD40"/>
    <property type="match status" value="2"/>
</dbReference>
<evidence type="ECO:0000256" key="2">
    <source>
        <dbReference type="ARBA" id="ARBA00022574"/>
    </source>
</evidence>
<dbReference type="RefSeq" id="XP_006262107.1">
    <property type="nucleotide sequence ID" value="XM_006262045.4"/>
</dbReference>
<proteinExistence type="predicted"/>
<feature type="repeat" description="WD" evidence="5">
    <location>
        <begin position="213"/>
        <end position="255"/>
    </location>
</feature>
<dbReference type="PROSITE" id="PS50082">
    <property type="entry name" value="WD_REPEATS_2"/>
    <property type="match status" value="2"/>
</dbReference>
<evidence type="ECO:0000313" key="6">
    <source>
        <dbReference type="EMBL" id="KYO37703.1"/>
    </source>
</evidence>
<dbReference type="GO" id="GO:0031080">
    <property type="term" value="C:nuclear pore outer ring"/>
    <property type="evidence" value="ECO:0007669"/>
    <property type="project" value="TreeGrafter"/>
</dbReference>
<gene>
    <name evidence="6" type="primary">NUP43</name>
    <name evidence="6" type="ORF">Y1Q_0022004</name>
</gene>
<name>A0A151NLN5_ALLMI</name>
<reference evidence="6 7" key="1">
    <citation type="journal article" date="2012" name="Genome Biol.">
        <title>Sequencing three crocodilian genomes to illuminate the evolution of archosaurs and amniotes.</title>
        <authorList>
            <person name="St John J.A."/>
            <person name="Braun E.L."/>
            <person name="Isberg S.R."/>
            <person name="Miles L.G."/>
            <person name="Chong A.Y."/>
            <person name="Gongora J."/>
            <person name="Dalzell P."/>
            <person name="Moran C."/>
            <person name="Bed'hom B."/>
            <person name="Abzhanov A."/>
            <person name="Burgess S.C."/>
            <person name="Cooksey A.M."/>
            <person name="Castoe T.A."/>
            <person name="Crawford N.G."/>
            <person name="Densmore L.D."/>
            <person name="Drew J.C."/>
            <person name="Edwards S.V."/>
            <person name="Faircloth B.C."/>
            <person name="Fujita M.K."/>
            <person name="Greenwold M.J."/>
            <person name="Hoffmann F.G."/>
            <person name="Howard J.M."/>
            <person name="Iguchi T."/>
            <person name="Janes D.E."/>
            <person name="Khan S.Y."/>
            <person name="Kohno S."/>
            <person name="de Koning A.J."/>
            <person name="Lance S.L."/>
            <person name="McCarthy F.M."/>
            <person name="McCormack J.E."/>
            <person name="Merchant M.E."/>
            <person name="Peterson D.G."/>
            <person name="Pollock D.D."/>
            <person name="Pourmand N."/>
            <person name="Raney B.J."/>
            <person name="Roessler K.A."/>
            <person name="Sanford J.R."/>
            <person name="Sawyer R.H."/>
            <person name="Schmidt C.J."/>
            <person name="Triplett E.W."/>
            <person name="Tuberville T.D."/>
            <person name="Venegas-Anaya M."/>
            <person name="Howard J.T."/>
            <person name="Jarvis E.D."/>
            <person name="Guillette L.J.Jr."/>
            <person name="Glenn T.C."/>
            <person name="Green R.E."/>
            <person name="Ray D.A."/>
        </authorList>
    </citation>
    <scope>NUCLEOTIDE SEQUENCE [LARGE SCALE GENOMIC DNA]</scope>
    <source>
        <strain evidence="6">KSC_2009_1</strain>
    </source>
</reference>
<dbReference type="PANTHER" id="PTHR22652:SF0">
    <property type="entry name" value="NUCLEOPORIN NUP43"/>
    <property type="match status" value="1"/>
</dbReference>
<dbReference type="CTD" id="348995"/>
<dbReference type="AlphaFoldDB" id="A0A151NLN5"/>
<dbReference type="InterPro" id="IPR036322">
    <property type="entry name" value="WD40_repeat_dom_sf"/>
</dbReference>
<comment type="caution">
    <text evidence="6">The sequence shown here is derived from an EMBL/GenBank/DDBJ whole genome shotgun (WGS) entry which is preliminary data.</text>
</comment>
<dbReference type="SMART" id="SM00320">
    <property type="entry name" value="WD40"/>
    <property type="match status" value="5"/>
</dbReference>
<dbReference type="Gene3D" id="2.130.10.10">
    <property type="entry name" value="YVTN repeat-like/Quinoprotein amine dehydrogenase"/>
    <property type="match status" value="1"/>
</dbReference>
<protein>
    <submittedName>
        <fullName evidence="6">Nucleoporin Nup43</fullName>
    </submittedName>
</protein>
<keyword evidence="7" id="KW-1185">Reference proteome</keyword>
<comment type="subcellular location">
    <subcellularLocation>
        <location evidence="1">Nucleus</location>
    </subcellularLocation>
</comment>
<sequence>MEDLCAKFVSQKLSKVRWRPVPATALQPPELFATGSWDNEENKISIWSVGDAESVCPNGEYQGEPQLLCDIRHYGDVMDMQFLDQERIVAASSTGSVTIFRHHQNNQTLSVSQKWERVHCHVDSDTSTCGGASCTGIICKNPEIVTVGEDGRINLFRAEHKQAVRTIDNADSSTLHAVTLLRMTEILTVNSIGQLKIWDFRQQRNEPSQIFSLTGDRVPLHCVDRHPNQQHIVATGGQDGMLSIWDVRQGSMPVSLLNAHDAEMWEVHFHPSNPDHLFTCSEDGSLWHWDTSVEVSEKPSFLHQGGRSTFLSHSAVNQPNVNQSVVSAWLSNDPTKDRMEITNVIPNPTLSVNSVDVLGPCLVCGTDAEAIYVKRQLFA</sequence>
<dbReference type="OrthoDB" id="9890280at2759"/>
<dbReference type="EMBL" id="AKHW03002600">
    <property type="protein sequence ID" value="KYO37703.1"/>
    <property type="molecule type" value="Genomic_DNA"/>
</dbReference>
<evidence type="ECO:0000313" key="7">
    <source>
        <dbReference type="Proteomes" id="UP000050525"/>
    </source>
</evidence>
<evidence type="ECO:0000256" key="1">
    <source>
        <dbReference type="ARBA" id="ARBA00004123"/>
    </source>
</evidence>
<dbReference type="InterPro" id="IPR015943">
    <property type="entry name" value="WD40/YVTN_repeat-like_dom_sf"/>
</dbReference>
<organism evidence="6 7">
    <name type="scientific">Alligator mississippiensis</name>
    <name type="common">American alligator</name>
    <dbReference type="NCBI Taxonomy" id="8496"/>
    <lineage>
        <taxon>Eukaryota</taxon>
        <taxon>Metazoa</taxon>
        <taxon>Chordata</taxon>
        <taxon>Craniata</taxon>
        <taxon>Vertebrata</taxon>
        <taxon>Euteleostomi</taxon>
        <taxon>Archelosauria</taxon>
        <taxon>Archosauria</taxon>
        <taxon>Crocodylia</taxon>
        <taxon>Alligatoridae</taxon>
        <taxon>Alligatorinae</taxon>
        <taxon>Alligator</taxon>
    </lineage>
</organism>
<dbReference type="KEGG" id="amj:102568679"/>
<dbReference type="PROSITE" id="PS00678">
    <property type="entry name" value="WD_REPEATS_1"/>
    <property type="match status" value="1"/>
</dbReference>
<evidence type="ECO:0000256" key="3">
    <source>
        <dbReference type="ARBA" id="ARBA00022737"/>
    </source>
</evidence>
<dbReference type="eggNOG" id="KOG4714">
    <property type="taxonomic scope" value="Eukaryota"/>
</dbReference>
<dbReference type="PhylomeDB" id="A0A151NLN5"/>
<feature type="repeat" description="WD" evidence="5">
    <location>
        <begin position="257"/>
        <end position="290"/>
    </location>
</feature>
<evidence type="ECO:0000256" key="4">
    <source>
        <dbReference type="ARBA" id="ARBA00023242"/>
    </source>
</evidence>
<keyword evidence="2 5" id="KW-0853">WD repeat</keyword>
<dbReference type="SUPFAM" id="SSF50978">
    <property type="entry name" value="WD40 repeat-like"/>
    <property type="match status" value="1"/>
</dbReference>
<dbReference type="InterPro" id="IPR001680">
    <property type="entry name" value="WD40_rpt"/>
</dbReference>
<dbReference type="Proteomes" id="UP000050525">
    <property type="component" value="Unassembled WGS sequence"/>
</dbReference>
<accession>A0A151NLN5</accession>
<keyword evidence="3" id="KW-0677">Repeat</keyword>
<evidence type="ECO:0000256" key="5">
    <source>
        <dbReference type="PROSITE-ProRule" id="PRU00221"/>
    </source>
</evidence>